<dbReference type="STRING" id="1302687.SAMN05444267_101083"/>
<evidence type="ECO:0000313" key="3">
    <source>
        <dbReference type="Proteomes" id="UP000184364"/>
    </source>
</evidence>
<evidence type="ECO:0000313" key="2">
    <source>
        <dbReference type="EMBL" id="SHL00645.1"/>
    </source>
</evidence>
<keyword evidence="1" id="KW-0732">Signal</keyword>
<gene>
    <name evidence="2" type="ORF">SAMN05444267_101083</name>
</gene>
<dbReference type="Proteomes" id="UP000184364">
    <property type="component" value="Unassembled WGS sequence"/>
</dbReference>
<dbReference type="EMBL" id="FRAV01000010">
    <property type="protein sequence ID" value="SHL00645.1"/>
    <property type="molecule type" value="Genomic_DNA"/>
</dbReference>
<accession>A0A1M6X4D0</accession>
<dbReference type="PROSITE" id="PS51257">
    <property type="entry name" value="PROKAR_LIPOPROTEIN"/>
    <property type="match status" value="1"/>
</dbReference>
<evidence type="ECO:0008006" key="4">
    <source>
        <dbReference type="Google" id="ProtNLM"/>
    </source>
</evidence>
<keyword evidence="3" id="KW-1185">Reference proteome</keyword>
<organism evidence="2 3">
    <name type="scientific">Chryseobacterium polytrichastri</name>
    <dbReference type="NCBI Taxonomy" id="1302687"/>
    <lineage>
        <taxon>Bacteria</taxon>
        <taxon>Pseudomonadati</taxon>
        <taxon>Bacteroidota</taxon>
        <taxon>Flavobacteriia</taxon>
        <taxon>Flavobacteriales</taxon>
        <taxon>Weeksellaceae</taxon>
        <taxon>Chryseobacterium group</taxon>
        <taxon>Chryseobacterium</taxon>
    </lineage>
</organism>
<sequence length="131" mass="14486">MMLKTIKTLGIFMLVLFTAISFSSCSSEEDVTKDDAFAGIYKGSVSYNDTEKNISTTEGSIFITKVVSGTKYNFAFSNDIPPLNGIDVEKTGENTIVMVGSNTTAYIRVENNHVRILYTKDGKNWTADCKR</sequence>
<dbReference type="AlphaFoldDB" id="A0A1M6X4D0"/>
<evidence type="ECO:0000256" key="1">
    <source>
        <dbReference type="SAM" id="SignalP"/>
    </source>
</evidence>
<feature type="chain" id="PRO_5012884171" description="Lipoprotein" evidence="1">
    <location>
        <begin position="29"/>
        <end position="131"/>
    </location>
</feature>
<proteinExistence type="predicted"/>
<protein>
    <recommendedName>
        <fullName evidence="4">Lipoprotein</fullName>
    </recommendedName>
</protein>
<name>A0A1M6X4D0_9FLAO</name>
<feature type="signal peptide" evidence="1">
    <location>
        <begin position="1"/>
        <end position="28"/>
    </location>
</feature>
<reference evidence="3" key="1">
    <citation type="submission" date="2016-11" db="EMBL/GenBank/DDBJ databases">
        <authorList>
            <person name="Varghese N."/>
            <person name="Submissions S."/>
        </authorList>
    </citation>
    <scope>NUCLEOTIDE SEQUENCE [LARGE SCALE GENOMIC DNA]</scope>
    <source>
        <strain evidence="3">DSM 26899</strain>
    </source>
</reference>